<sequence length="121" mass="13525">MKDLLVYVLFFIFSSLINVAWADNNLCIAINNFGTVPINVSGANSLEDHIVKPRETLILPEKEVAASCFPDWGCDVIIIPIEQNAKGLYLKQLPKGSRIIYSQPDLYYVNRTANVPCIPDL</sequence>
<reference evidence="1" key="2">
    <citation type="submission" date="2022-12" db="EMBL/GenBank/DDBJ databases">
        <title>Comparative genomics of Legionella pneumophila isolates from the West Bank and Germany support molecular epidemiology of Legionnaires disease.</title>
        <authorList>
            <person name="Zayed A.R."/>
            <person name="Bitar D.M."/>
            <person name="Steinert M."/>
            <person name="Lueck C."/>
            <person name="Brettar I."/>
            <person name="Hoefle M.G."/>
            <person name="Bunk B."/>
        </authorList>
    </citation>
    <scope>NUCLEOTIDE SEQUENCE</scope>
    <source>
        <strain evidence="1">H23</strain>
    </source>
</reference>
<dbReference type="AlphaFoldDB" id="A0A128VE91"/>
<evidence type="ECO:0000313" key="3">
    <source>
        <dbReference type="Proteomes" id="UP000254631"/>
    </source>
</evidence>
<dbReference type="EMBL" id="JAPXIC010000040">
    <property type="protein sequence ID" value="MCZ4719059.1"/>
    <property type="molecule type" value="Genomic_DNA"/>
</dbReference>
<evidence type="ECO:0000313" key="1">
    <source>
        <dbReference type="EMBL" id="MCZ4719059.1"/>
    </source>
</evidence>
<dbReference type="Proteomes" id="UP000254631">
    <property type="component" value="Unassembled WGS sequence"/>
</dbReference>
<name>A0A128VE91_LEGPN</name>
<proteinExistence type="predicted"/>
<dbReference type="RefSeq" id="WP_011213737.1">
    <property type="nucleotide sequence ID" value="NZ_BAZA01000029.1"/>
</dbReference>
<protein>
    <submittedName>
        <fullName evidence="2">Uncharacterized protein</fullName>
    </submittedName>
</protein>
<evidence type="ECO:0000313" key="2">
    <source>
        <dbReference type="EMBL" id="STX79578.1"/>
    </source>
</evidence>
<gene>
    <name evidence="2" type="ORF">NCTC12000_01570</name>
    <name evidence="1" type="ORF">O6C86_07485</name>
</gene>
<dbReference type="EMBL" id="UGOL01000001">
    <property type="protein sequence ID" value="STX79578.1"/>
    <property type="molecule type" value="Genomic_DNA"/>
</dbReference>
<reference evidence="2 3" key="1">
    <citation type="submission" date="2018-06" db="EMBL/GenBank/DDBJ databases">
        <authorList>
            <consortium name="Pathogen Informatics"/>
            <person name="Doyle S."/>
        </authorList>
    </citation>
    <scope>NUCLEOTIDE SEQUENCE [LARGE SCALE GENOMIC DNA]</scope>
    <source>
        <strain evidence="2 3">NCTC12000</strain>
    </source>
</reference>
<organism evidence="2 3">
    <name type="scientific">Legionella pneumophila</name>
    <dbReference type="NCBI Taxonomy" id="446"/>
    <lineage>
        <taxon>Bacteria</taxon>
        <taxon>Pseudomonadati</taxon>
        <taxon>Pseudomonadota</taxon>
        <taxon>Gammaproteobacteria</taxon>
        <taxon>Legionellales</taxon>
        <taxon>Legionellaceae</taxon>
        <taxon>Legionella</taxon>
    </lineage>
</organism>
<accession>A0A128VE91</accession>
<dbReference type="Proteomes" id="UP001071279">
    <property type="component" value="Unassembled WGS sequence"/>
</dbReference>